<evidence type="ECO:0000313" key="4">
    <source>
        <dbReference type="EMBL" id="KAF2533908.1"/>
    </source>
</evidence>
<dbReference type="InterPro" id="IPR051304">
    <property type="entry name" value="SCF_F-box_domain"/>
</dbReference>
<evidence type="ECO:0000259" key="2">
    <source>
        <dbReference type="Pfam" id="PF00646"/>
    </source>
</evidence>
<name>A0A8S9FPG9_BRACR</name>
<feature type="region of interest" description="Disordered" evidence="1">
    <location>
        <begin position="268"/>
        <end position="290"/>
    </location>
</feature>
<dbReference type="PANTHER" id="PTHR47123:SF7">
    <property type="entry name" value="DUF295 DOMAIN-CONTAINING PROTEIN"/>
    <property type="match status" value="1"/>
</dbReference>
<gene>
    <name evidence="4" type="ORF">F2Q70_00032431</name>
</gene>
<dbReference type="Gene3D" id="1.20.1280.50">
    <property type="match status" value="1"/>
</dbReference>
<evidence type="ECO:0000256" key="1">
    <source>
        <dbReference type="SAM" id="MobiDB-lite"/>
    </source>
</evidence>
<dbReference type="Pfam" id="PF03478">
    <property type="entry name" value="Beta-prop_KIB1-4"/>
    <property type="match status" value="1"/>
</dbReference>
<reference evidence="4" key="1">
    <citation type="submission" date="2019-12" db="EMBL/GenBank/DDBJ databases">
        <title>Genome sequencing and annotation of Brassica cretica.</title>
        <authorList>
            <person name="Studholme D.J."/>
            <person name="Sarris P.F."/>
        </authorList>
    </citation>
    <scope>NUCLEOTIDE SEQUENCE</scope>
    <source>
        <strain evidence="4">PFS-102/07</strain>
        <tissue evidence="4">Leaf</tissue>
    </source>
</reference>
<feature type="compositionally biased region" description="Polar residues" evidence="1">
    <location>
        <begin position="268"/>
        <end position="277"/>
    </location>
</feature>
<feature type="compositionally biased region" description="Basic and acidic residues" evidence="1">
    <location>
        <begin position="281"/>
        <end position="290"/>
    </location>
</feature>
<proteinExistence type="predicted"/>
<dbReference type="PANTHER" id="PTHR47123">
    <property type="entry name" value="F-BOX PROTEIN SKIP23"/>
    <property type="match status" value="1"/>
</dbReference>
<organism evidence="4">
    <name type="scientific">Brassica cretica</name>
    <name type="common">Mustard</name>
    <dbReference type="NCBI Taxonomy" id="69181"/>
    <lineage>
        <taxon>Eukaryota</taxon>
        <taxon>Viridiplantae</taxon>
        <taxon>Streptophyta</taxon>
        <taxon>Embryophyta</taxon>
        <taxon>Tracheophyta</taxon>
        <taxon>Spermatophyta</taxon>
        <taxon>Magnoliopsida</taxon>
        <taxon>eudicotyledons</taxon>
        <taxon>Gunneridae</taxon>
        <taxon>Pentapetalae</taxon>
        <taxon>rosids</taxon>
        <taxon>malvids</taxon>
        <taxon>Brassicales</taxon>
        <taxon>Brassicaceae</taxon>
        <taxon>Brassiceae</taxon>
        <taxon>Brassica</taxon>
    </lineage>
</organism>
<dbReference type="Pfam" id="PF00646">
    <property type="entry name" value="F-box"/>
    <property type="match status" value="1"/>
</dbReference>
<dbReference type="CDD" id="cd09917">
    <property type="entry name" value="F-box_SF"/>
    <property type="match status" value="1"/>
</dbReference>
<feature type="domain" description="KIB1-4 beta-propeller" evidence="3">
    <location>
        <begin position="151"/>
        <end position="378"/>
    </location>
</feature>
<evidence type="ECO:0000259" key="3">
    <source>
        <dbReference type="Pfam" id="PF03478"/>
    </source>
</evidence>
<protein>
    <recommendedName>
        <fullName evidence="5">F-box domain-containing protein</fullName>
    </recommendedName>
</protein>
<accession>A0A8S9FPG9</accession>
<evidence type="ECO:0008006" key="5">
    <source>
        <dbReference type="Google" id="ProtNLM"/>
    </source>
</evidence>
<dbReference type="InterPro" id="IPR005174">
    <property type="entry name" value="KIB1-4_b-propeller"/>
</dbReference>
<dbReference type="EMBL" id="QGKY02002305">
    <property type="protein sequence ID" value="KAF2533908.1"/>
    <property type="molecule type" value="Genomic_DNA"/>
</dbReference>
<dbReference type="InterPro" id="IPR001810">
    <property type="entry name" value="F-box_dom"/>
</dbReference>
<sequence length="409" mass="47979">MEKWSELPPEILHSISLRIDNPFDLIHFRSVCSSWRSCSLLFRPKTSLRCPLLVYSSGYGDDRYILSRSVYLLKSSDLNGPRYWLFKLQEKENGDIVLHSLFVRRNTDEDRYSYPTFSLDLLRCQVFELAQEHVACYSEWSEPCEGKVERRIGFMSLDAESNEFMVLGRLPFKGPAVYRSIDGRWTELQITQPVSFEGIVSYKSKFYAIDLTGRTIVVEPTLQLHTFQRSRPSYKTRKRWVRRLKTFISLLGLLSGIISLIRPRDSNLATETSSPKQWQRRSYEEAGPSRRDVHRETSRFFHTKYREKKIWFEVSELDVERNDWNQVEDVDDRVLFLEQYCSFSCLATEIQGFRANSIIFSDLWGGTNLNEHESILVYEFNEQGVRSVEDIPEYVELFLSPPGWVISNA</sequence>
<comment type="caution">
    <text evidence="4">The sequence shown here is derived from an EMBL/GenBank/DDBJ whole genome shotgun (WGS) entry which is preliminary data.</text>
</comment>
<feature type="domain" description="F-box" evidence="2">
    <location>
        <begin position="4"/>
        <end position="42"/>
    </location>
</feature>
<dbReference type="AlphaFoldDB" id="A0A8S9FPG9"/>